<dbReference type="GO" id="GO:0043138">
    <property type="term" value="F:3'-5' DNA helicase activity"/>
    <property type="evidence" value="ECO:0007669"/>
    <property type="project" value="UniProtKB-EC"/>
</dbReference>
<reference evidence="13" key="1">
    <citation type="journal article" date="2014" name="Front. Microbiol.">
        <title>High frequency of phylogenetically diverse reductive dehalogenase-homologous genes in deep subseafloor sedimentary metagenomes.</title>
        <authorList>
            <person name="Kawai M."/>
            <person name="Futagami T."/>
            <person name="Toyoda A."/>
            <person name="Takaki Y."/>
            <person name="Nishi S."/>
            <person name="Hori S."/>
            <person name="Arai W."/>
            <person name="Tsubouchi T."/>
            <person name="Morono Y."/>
            <person name="Uchiyama I."/>
            <person name="Ito T."/>
            <person name="Fujiyama A."/>
            <person name="Inagaki F."/>
            <person name="Takami H."/>
        </authorList>
    </citation>
    <scope>NUCLEOTIDE SEQUENCE</scope>
    <source>
        <strain evidence="13">Expedition CK06-06</strain>
    </source>
</reference>
<dbReference type="InterPro" id="IPR013986">
    <property type="entry name" value="DExx_box_DNA_helicase_dom_sf"/>
</dbReference>
<evidence type="ECO:0000313" key="13">
    <source>
        <dbReference type="EMBL" id="GAI64247.1"/>
    </source>
</evidence>
<feature type="compositionally biased region" description="Basic and acidic residues" evidence="10">
    <location>
        <begin position="348"/>
        <end position="358"/>
    </location>
</feature>
<keyword evidence="6" id="KW-0413">Isomerase</keyword>
<evidence type="ECO:0000256" key="10">
    <source>
        <dbReference type="SAM" id="MobiDB-lite"/>
    </source>
</evidence>
<dbReference type="Pfam" id="PF13361">
    <property type="entry name" value="UvrD_C"/>
    <property type="match status" value="1"/>
</dbReference>
<dbReference type="InterPro" id="IPR014016">
    <property type="entry name" value="UvrD-like_ATP-bd"/>
</dbReference>
<comment type="catalytic activity">
    <reaction evidence="9">
        <text>ATP + H2O = ADP + phosphate + H(+)</text>
        <dbReference type="Rhea" id="RHEA:13065"/>
        <dbReference type="ChEBI" id="CHEBI:15377"/>
        <dbReference type="ChEBI" id="CHEBI:15378"/>
        <dbReference type="ChEBI" id="CHEBI:30616"/>
        <dbReference type="ChEBI" id="CHEBI:43474"/>
        <dbReference type="ChEBI" id="CHEBI:456216"/>
        <dbReference type="EC" id="5.6.2.4"/>
    </reaction>
</comment>
<sequence length="448" mass="51832">MSQKKNPAEEFVFEFYDDDYAESLEKSELEIIEKYKNVDFNGNLNEEQLEIVNNIKGPMLIIAGAGSGKTRTIVYSVAKLLVSGVKPSEIMLVTFTNKAAKEMIKRVEILLGKRPKGIWAGTFHSMGNRFLRKYAKTLGLKPNFTIMDQTDSKGLMKLAINQANVKELEERFPSSVVAKNILSFSINCNKSIREVILWKYPQFDNDKIITKLKEVLNIYKTKKARDNLVDFDDLLIFWNRLLDERMVAKSIAQRIKYVLVDEYQDTNYIQDEIISKIVKQNANQNVMAVGDDAQSIYAFRGANFENILNFEKKYKDCKRYVITYNYRSVPQILDLANDSIKHNKKQHEKSMKPARPEGETPYQVNVGDEWDQARFITSQILKLRTDDYDFSEMAVLCRAGFHLLQIELELQAKNIPYEVRAGIAFFEKAHIKDLLAHLRIIENPYDEI</sequence>
<gene>
    <name evidence="13" type="ORF">S12H4_01909</name>
</gene>
<dbReference type="Gene3D" id="3.40.50.300">
    <property type="entry name" value="P-loop containing nucleotide triphosphate hydrolases"/>
    <property type="match status" value="2"/>
</dbReference>
<feature type="non-terminal residue" evidence="13">
    <location>
        <position position="448"/>
    </location>
</feature>
<comment type="similarity">
    <text evidence="1">Belongs to the helicase family. UvrD subfamily.</text>
</comment>
<feature type="domain" description="UvrD-like helicase ATP-binding" evidence="11">
    <location>
        <begin position="42"/>
        <end position="329"/>
    </location>
</feature>
<evidence type="ECO:0000256" key="3">
    <source>
        <dbReference type="ARBA" id="ARBA00022801"/>
    </source>
</evidence>
<dbReference type="Gene3D" id="1.10.10.160">
    <property type="match status" value="1"/>
</dbReference>
<dbReference type="PANTHER" id="PTHR11070:SF3">
    <property type="entry name" value="DNA 3'-5' HELICASE"/>
    <property type="match status" value="1"/>
</dbReference>
<accession>X1Q6U8</accession>
<evidence type="ECO:0000259" key="11">
    <source>
        <dbReference type="PROSITE" id="PS51198"/>
    </source>
</evidence>
<evidence type="ECO:0000256" key="4">
    <source>
        <dbReference type="ARBA" id="ARBA00022806"/>
    </source>
</evidence>
<evidence type="ECO:0000256" key="6">
    <source>
        <dbReference type="ARBA" id="ARBA00023235"/>
    </source>
</evidence>
<dbReference type="PANTHER" id="PTHR11070">
    <property type="entry name" value="UVRD / RECB / PCRA DNA HELICASE FAMILY MEMBER"/>
    <property type="match status" value="1"/>
</dbReference>
<dbReference type="CDD" id="cd17932">
    <property type="entry name" value="DEXQc_UvrD"/>
    <property type="match status" value="1"/>
</dbReference>
<dbReference type="AlphaFoldDB" id="X1Q6U8"/>
<dbReference type="SUPFAM" id="SSF52540">
    <property type="entry name" value="P-loop containing nucleoside triphosphate hydrolases"/>
    <property type="match status" value="1"/>
</dbReference>
<keyword evidence="5" id="KW-0067">ATP-binding</keyword>
<feature type="region of interest" description="Disordered" evidence="10">
    <location>
        <begin position="344"/>
        <end position="363"/>
    </location>
</feature>
<keyword evidence="3" id="KW-0378">Hydrolase</keyword>
<dbReference type="GO" id="GO:0003677">
    <property type="term" value="F:DNA binding"/>
    <property type="evidence" value="ECO:0007669"/>
    <property type="project" value="InterPro"/>
</dbReference>
<comment type="caution">
    <text evidence="13">The sequence shown here is derived from an EMBL/GenBank/DDBJ whole genome shotgun (WGS) entry which is preliminary data.</text>
</comment>
<evidence type="ECO:0000256" key="5">
    <source>
        <dbReference type="ARBA" id="ARBA00022840"/>
    </source>
</evidence>
<keyword evidence="4" id="KW-0347">Helicase</keyword>
<keyword evidence="2" id="KW-0547">Nucleotide-binding</keyword>
<dbReference type="InterPro" id="IPR000212">
    <property type="entry name" value="DNA_helicase_UvrD/REP"/>
</dbReference>
<dbReference type="EC" id="5.6.2.4" evidence="8"/>
<feature type="domain" description="UvrD-like helicase C-terminal" evidence="12">
    <location>
        <begin position="330"/>
        <end position="448"/>
    </location>
</feature>
<dbReference type="Pfam" id="PF00580">
    <property type="entry name" value="UvrD-helicase"/>
    <property type="match status" value="1"/>
</dbReference>
<proteinExistence type="inferred from homology"/>
<evidence type="ECO:0000256" key="1">
    <source>
        <dbReference type="ARBA" id="ARBA00009922"/>
    </source>
</evidence>
<evidence type="ECO:0000256" key="9">
    <source>
        <dbReference type="ARBA" id="ARBA00048988"/>
    </source>
</evidence>
<dbReference type="EMBL" id="BARW01000419">
    <property type="protein sequence ID" value="GAI64247.1"/>
    <property type="molecule type" value="Genomic_DNA"/>
</dbReference>
<dbReference type="GO" id="GO:0005829">
    <property type="term" value="C:cytosol"/>
    <property type="evidence" value="ECO:0007669"/>
    <property type="project" value="TreeGrafter"/>
</dbReference>
<comment type="catalytic activity">
    <reaction evidence="7">
        <text>Couples ATP hydrolysis with the unwinding of duplex DNA by translocating in the 3'-5' direction.</text>
        <dbReference type="EC" id="5.6.2.4"/>
    </reaction>
</comment>
<evidence type="ECO:0000259" key="12">
    <source>
        <dbReference type="PROSITE" id="PS51217"/>
    </source>
</evidence>
<dbReference type="PROSITE" id="PS51198">
    <property type="entry name" value="UVRD_HELICASE_ATP_BIND"/>
    <property type="match status" value="1"/>
</dbReference>
<evidence type="ECO:0000256" key="7">
    <source>
        <dbReference type="ARBA" id="ARBA00034617"/>
    </source>
</evidence>
<dbReference type="GO" id="GO:0016787">
    <property type="term" value="F:hydrolase activity"/>
    <property type="evidence" value="ECO:0007669"/>
    <property type="project" value="UniProtKB-KW"/>
</dbReference>
<dbReference type="InterPro" id="IPR014017">
    <property type="entry name" value="DNA_helicase_UvrD-like_C"/>
</dbReference>
<name>X1Q6U8_9ZZZZ</name>
<evidence type="ECO:0000256" key="2">
    <source>
        <dbReference type="ARBA" id="ARBA00022741"/>
    </source>
</evidence>
<organism evidence="13">
    <name type="scientific">marine sediment metagenome</name>
    <dbReference type="NCBI Taxonomy" id="412755"/>
    <lineage>
        <taxon>unclassified sequences</taxon>
        <taxon>metagenomes</taxon>
        <taxon>ecological metagenomes</taxon>
    </lineage>
</organism>
<dbReference type="PROSITE" id="PS51217">
    <property type="entry name" value="UVRD_HELICASE_CTER"/>
    <property type="match status" value="1"/>
</dbReference>
<protein>
    <recommendedName>
        <fullName evidence="8">DNA 3'-5' helicase</fullName>
        <ecNumber evidence="8">5.6.2.4</ecNumber>
    </recommendedName>
</protein>
<evidence type="ECO:0000256" key="8">
    <source>
        <dbReference type="ARBA" id="ARBA00034808"/>
    </source>
</evidence>
<dbReference type="InterPro" id="IPR027417">
    <property type="entry name" value="P-loop_NTPase"/>
</dbReference>
<dbReference type="GO" id="GO:0005524">
    <property type="term" value="F:ATP binding"/>
    <property type="evidence" value="ECO:0007669"/>
    <property type="project" value="UniProtKB-KW"/>
</dbReference>
<dbReference type="GO" id="GO:0000725">
    <property type="term" value="P:recombinational repair"/>
    <property type="evidence" value="ECO:0007669"/>
    <property type="project" value="TreeGrafter"/>
</dbReference>